<dbReference type="PANTHER" id="PTHR44688">
    <property type="entry name" value="DNA-BINDING TRANSCRIPTIONAL ACTIVATOR DEVR_DOSR"/>
    <property type="match status" value="1"/>
</dbReference>
<protein>
    <submittedName>
        <fullName evidence="5">LuxR family maltose regulon positive regulatory protein</fullName>
    </submittedName>
</protein>
<dbReference type="Pfam" id="PF25873">
    <property type="entry name" value="WHD_MalT"/>
    <property type="match status" value="1"/>
</dbReference>
<evidence type="ECO:0000256" key="2">
    <source>
        <dbReference type="ARBA" id="ARBA00023125"/>
    </source>
</evidence>
<dbReference type="SUPFAM" id="SSF46894">
    <property type="entry name" value="C-terminal effector domain of the bipartite response regulators"/>
    <property type="match status" value="1"/>
</dbReference>
<dbReference type="InterPro" id="IPR059106">
    <property type="entry name" value="WHD_MalT"/>
</dbReference>
<evidence type="ECO:0000256" key="1">
    <source>
        <dbReference type="ARBA" id="ARBA00023015"/>
    </source>
</evidence>
<dbReference type="Gene3D" id="1.10.10.10">
    <property type="entry name" value="Winged helix-like DNA-binding domain superfamily/Winged helix DNA-binding domain"/>
    <property type="match status" value="1"/>
</dbReference>
<evidence type="ECO:0000259" key="4">
    <source>
        <dbReference type="PROSITE" id="PS50043"/>
    </source>
</evidence>
<evidence type="ECO:0000313" key="6">
    <source>
        <dbReference type="Proteomes" id="UP000557193"/>
    </source>
</evidence>
<dbReference type="InterPro" id="IPR036388">
    <property type="entry name" value="WH-like_DNA-bd_sf"/>
</dbReference>
<dbReference type="PROSITE" id="PS50043">
    <property type="entry name" value="HTH_LUXR_2"/>
    <property type="match status" value="1"/>
</dbReference>
<dbReference type="SUPFAM" id="SSF52540">
    <property type="entry name" value="P-loop containing nucleoside triphosphate hydrolases"/>
    <property type="match status" value="1"/>
</dbReference>
<dbReference type="CDD" id="cd06170">
    <property type="entry name" value="LuxR_C_like"/>
    <property type="match status" value="1"/>
</dbReference>
<name>A0A7X0BU52_9PSED</name>
<dbReference type="GO" id="GO:0003677">
    <property type="term" value="F:DNA binding"/>
    <property type="evidence" value="ECO:0007669"/>
    <property type="project" value="UniProtKB-KW"/>
</dbReference>
<dbReference type="GO" id="GO:0006355">
    <property type="term" value="P:regulation of DNA-templated transcription"/>
    <property type="evidence" value="ECO:0007669"/>
    <property type="project" value="InterPro"/>
</dbReference>
<dbReference type="InterPro" id="IPR027417">
    <property type="entry name" value="P-loop_NTPase"/>
</dbReference>
<dbReference type="AlphaFoldDB" id="A0A7X0BU52"/>
<keyword evidence="6" id="KW-1185">Reference proteome</keyword>
<feature type="domain" description="HTH luxR-type" evidence="4">
    <location>
        <begin position="811"/>
        <end position="876"/>
    </location>
</feature>
<comment type="caution">
    <text evidence="5">The sequence shown here is derived from an EMBL/GenBank/DDBJ whole genome shotgun (WGS) entry which is preliminary data.</text>
</comment>
<proteinExistence type="predicted"/>
<dbReference type="PANTHER" id="PTHR44688:SF16">
    <property type="entry name" value="DNA-BINDING TRANSCRIPTIONAL ACTIVATOR DEVR_DOSR"/>
    <property type="match status" value="1"/>
</dbReference>
<evidence type="ECO:0000256" key="3">
    <source>
        <dbReference type="ARBA" id="ARBA00023163"/>
    </source>
</evidence>
<dbReference type="Proteomes" id="UP000557193">
    <property type="component" value="Unassembled WGS sequence"/>
</dbReference>
<accession>A0A7X0BU52</accession>
<dbReference type="InterPro" id="IPR016032">
    <property type="entry name" value="Sig_transdc_resp-reg_C-effctor"/>
</dbReference>
<dbReference type="EMBL" id="JACHLL010000003">
    <property type="protein sequence ID" value="MBB6341895.1"/>
    <property type="molecule type" value="Genomic_DNA"/>
</dbReference>
<dbReference type="PRINTS" id="PR00038">
    <property type="entry name" value="HTHLUXR"/>
</dbReference>
<organism evidence="5 6">
    <name type="scientific">Pseudomonas fluvialis</name>
    <dbReference type="NCBI Taxonomy" id="1793966"/>
    <lineage>
        <taxon>Bacteria</taxon>
        <taxon>Pseudomonadati</taxon>
        <taxon>Pseudomonadota</taxon>
        <taxon>Gammaproteobacteria</taxon>
        <taxon>Pseudomonadales</taxon>
        <taxon>Pseudomonadaceae</taxon>
        <taxon>Pseudomonas</taxon>
    </lineage>
</organism>
<dbReference type="SMART" id="SM00421">
    <property type="entry name" value="HTH_LUXR"/>
    <property type="match status" value="1"/>
</dbReference>
<gene>
    <name evidence="5" type="ORF">HNP49_002063</name>
</gene>
<dbReference type="InterPro" id="IPR000792">
    <property type="entry name" value="Tscrpt_reg_LuxR_C"/>
</dbReference>
<dbReference type="InterPro" id="IPR011990">
    <property type="entry name" value="TPR-like_helical_dom_sf"/>
</dbReference>
<dbReference type="RefSeq" id="WP_184682983.1">
    <property type="nucleotide sequence ID" value="NZ_JACHLL010000003.1"/>
</dbReference>
<dbReference type="Gene3D" id="1.25.40.10">
    <property type="entry name" value="Tetratricopeptide repeat domain"/>
    <property type="match status" value="1"/>
</dbReference>
<evidence type="ECO:0000313" key="5">
    <source>
        <dbReference type="EMBL" id="MBB6341895.1"/>
    </source>
</evidence>
<dbReference type="Gene3D" id="3.40.50.300">
    <property type="entry name" value="P-loop containing nucleotide triphosphate hydrolases"/>
    <property type="match status" value="1"/>
</dbReference>
<dbReference type="Pfam" id="PF00196">
    <property type="entry name" value="GerE"/>
    <property type="match status" value="1"/>
</dbReference>
<reference evidence="5 6" key="1">
    <citation type="submission" date="2020-08" db="EMBL/GenBank/DDBJ databases">
        <title>Functional genomics of gut bacteria from endangered species of beetles.</title>
        <authorList>
            <person name="Carlos-Shanley C."/>
        </authorList>
    </citation>
    <scope>NUCLEOTIDE SEQUENCE [LARGE SCALE GENOMIC DNA]</scope>
    <source>
        <strain evidence="5 6">S00202</strain>
    </source>
</reference>
<sequence>MDCRVTPLPVSLGVLRPGLLELLSHSERYALTLLLAPAGSGKSTLLAQWLQRESSTRHVLLNLQARDNEPVRFFRRLLAAIRQQVSDFDPSWFDPIGAEFSRSPVVAGELLAEALERVGGNLQLVFDDFHHLTDGVIVDALAALLDSLPDNVRLLIASRKHPGFSLTRLKLQDRLLCIDQHDLRLSAEQVQQLNRHLGGPPLSDDYLRSLQGMTEGWVAGVKVALLAFARYGITALECFSGTQPEIVDYFGEVVLKQLAPELREFFLGSALFDQFDGALCDHVLQRNGSALLLEQLAEQHLFMLPVEQRPGAYRYHALLQDFLGARLRIESPATVLLLRRRAAEYYLRQGEVEAALQQAQATADQALFISVLEKAGSAWVGSGRFELIRKWYGVLADEQLQEHPPLLVTLIGALTLSRRFHQAEFYLQMIQQLVEQGRAPQLGTHALQFMRLTLRLFQFDSEADIQRDAPSLLDERVCPETRVRALTALAYHDLMSGRLTSSLRRASEAKVLLEQGGNFFMASYIDLVIALCHRAAGRASEARQAVYADYQRTERHEPAWINRATAMVVALYEQNQLAAAQQLCEDLLTEVSSSSATEAIATVHITLSRLLSGRQLPSRAQRLLDQLLRILELGRFPRFVSQVAQESLRQALLAGKPAALESAAQRFALAERLQAGEWDTVRPYEECWERYGLATAYWLIGRGNAGRAVRVLKVLAESLRSSEMHVRSLVVEVNLWLHSPELVSDSQRVRVLRQLVMRYGVHNLTRTVLDEAPGFGPILAQLQQAGLLQIPARYCELYAEFFQAGQVARQSLNPRAVLTDKELEVFHGLLAGWSNGEISQRAGIALSTTKWHLKNIYSKLQVASRTEAILAAREYIWPV</sequence>
<keyword evidence="2" id="KW-0238">DNA-binding</keyword>
<keyword evidence="1" id="KW-0805">Transcription regulation</keyword>
<keyword evidence="3" id="KW-0804">Transcription</keyword>